<dbReference type="InterPro" id="IPR000048">
    <property type="entry name" value="IQ_motif_EF-hand-BS"/>
</dbReference>
<dbReference type="SMART" id="SM00394">
    <property type="entry name" value="RIIa"/>
    <property type="match status" value="1"/>
</dbReference>
<dbReference type="WBParaSite" id="maker-PairedContig_762-snap-gene-0.29-mRNA-1">
    <property type="protein sequence ID" value="maker-PairedContig_762-snap-gene-0.29-mRNA-1"/>
    <property type="gene ID" value="maker-PairedContig_762-snap-gene-0.29"/>
</dbReference>
<dbReference type="SUPFAM" id="SSF47391">
    <property type="entry name" value="Dimerization-anchoring domain of cAMP-dependent PK regulatory subunit"/>
    <property type="match status" value="1"/>
</dbReference>
<name>A0A1I8EYS4_WUCBA</name>
<proteinExistence type="predicted"/>
<dbReference type="Gene3D" id="1.20.890.10">
    <property type="entry name" value="cAMP-dependent protein kinase regulatory subunit, dimerization-anchoring domain"/>
    <property type="match status" value="1"/>
</dbReference>
<dbReference type="Pfam" id="PF00612">
    <property type="entry name" value="IQ"/>
    <property type="match status" value="3"/>
</dbReference>
<dbReference type="PANTHER" id="PTHR10699">
    <property type="entry name" value="NEUROMODULIN"/>
    <property type="match status" value="1"/>
</dbReference>
<dbReference type="STRING" id="6293.A0A1I8EYS4"/>
<dbReference type="InterPro" id="IPR027417">
    <property type="entry name" value="P-loop_NTPase"/>
</dbReference>
<dbReference type="PROSITE" id="PS50096">
    <property type="entry name" value="IQ"/>
    <property type="match status" value="3"/>
</dbReference>
<dbReference type="CDD" id="cd12100">
    <property type="entry name" value="DD_CABYR_SP17"/>
    <property type="match status" value="1"/>
</dbReference>
<dbReference type="AlphaFoldDB" id="A0A1I8EYS4"/>
<organism evidence="2">
    <name type="scientific">Wuchereria bancrofti</name>
    <dbReference type="NCBI Taxonomy" id="6293"/>
    <lineage>
        <taxon>Eukaryota</taxon>
        <taxon>Metazoa</taxon>
        <taxon>Ecdysozoa</taxon>
        <taxon>Nematoda</taxon>
        <taxon>Chromadorea</taxon>
        <taxon>Rhabditida</taxon>
        <taxon>Spirurina</taxon>
        <taxon>Spiruromorpha</taxon>
        <taxon>Filarioidea</taxon>
        <taxon>Onchocercidae</taxon>
        <taxon>Wuchereria</taxon>
    </lineage>
</organism>
<dbReference type="GO" id="GO:0005516">
    <property type="term" value="F:calmodulin binding"/>
    <property type="evidence" value="ECO:0007669"/>
    <property type="project" value="TreeGrafter"/>
</dbReference>
<dbReference type="SUPFAM" id="SSF52540">
    <property type="entry name" value="P-loop containing nucleoside triphosphate hydrolases"/>
    <property type="match status" value="1"/>
</dbReference>
<evidence type="ECO:0000259" key="1">
    <source>
        <dbReference type="SMART" id="SM00394"/>
    </source>
</evidence>
<dbReference type="Pfam" id="PF02197">
    <property type="entry name" value="RIIa"/>
    <property type="match status" value="1"/>
</dbReference>
<dbReference type="Gene3D" id="1.20.5.190">
    <property type="match status" value="2"/>
</dbReference>
<dbReference type="InterPro" id="IPR003117">
    <property type="entry name" value="cAMP_dep_PK_reg_su_I/II_a/b"/>
</dbReference>
<feature type="domain" description="RIIa" evidence="1">
    <location>
        <begin position="39"/>
        <end position="76"/>
    </location>
</feature>
<sequence length="248" mass="28571">MSQGRTKLEANREDNVIHWLTEIRQNHMAESSNEYKVPIGLRPLLEALVRETLRTQPIDLISFSILFFDILQKHRKQNNAEDVLKDSALYESFKIDLQKQYHEKDKMTERSLEPLEEAATKIQAAYRGHIVRVNPQKFGLSKKKTDVVCSSTDRINLLDAEKNFEYHSVNVAGSVVHNDVIEDRAATIIQAEIRGFLKRWHLEQEKKEGNEAAKKIQAHIRGYLTRKHLDQVGIPHKHSAVSHLPNGL</sequence>
<evidence type="ECO:0000313" key="2">
    <source>
        <dbReference type="WBParaSite" id="maker-PairedContig_762-snap-gene-0.29-mRNA-1"/>
    </source>
</evidence>
<dbReference type="FunFam" id="1.20.5.190:FF:000055">
    <property type="entry name" value="Putative microtubule-associated protein futsch"/>
    <property type="match status" value="1"/>
</dbReference>
<dbReference type="InterPro" id="IPR047579">
    <property type="entry name" value="DD_CABYR_SP17"/>
</dbReference>
<reference evidence="2" key="1">
    <citation type="submission" date="2016-11" db="UniProtKB">
        <authorList>
            <consortium name="WormBaseParasite"/>
        </authorList>
    </citation>
    <scope>IDENTIFICATION</scope>
    <source>
        <strain evidence="2">pt0022</strain>
    </source>
</reference>
<dbReference type="SMART" id="SM00015">
    <property type="entry name" value="IQ"/>
    <property type="match status" value="3"/>
</dbReference>
<dbReference type="CDD" id="cd23767">
    <property type="entry name" value="IQCD"/>
    <property type="match status" value="1"/>
</dbReference>
<dbReference type="PANTHER" id="PTHR10699:SF11">
    <property type="entry name" value="IGLOO, ISOFORM A"/>
    <property type="match status" value="1"/>
</dbReference>
<protein>
    <submittedName>
        <fullName evidence="2">RIIa domain-containing protein</fullName>
    </submittedName>
</protein>
<accession>A0A1I8EYS4</accession>